<protein>
    <submittedName>
        <fullName evidence="2">Uncharacterized protein</fullName>
    </submittedName>
</protein>
<feature type="compositionally biased region" description="Low complexity" evidence="1">
    <location>
        <begin position="86"/>
        <end position="107"/>
    </location>
</feature>
<dbReference type="AlphaFoldDB" id="A0A0F7UAW3"/>
<gene>
    <name evidence="2" type="ORF">BN1204_013755</name>
</gene>
<evidence type="ECO:0000313" key="2">
    <source>
        <dbReference type="EMBL" id="CEL65532.1"/>
    </source>
</evidence>
<evidence type="ECO:0000256" key="1">
    <source>
        <dbReference type="SAM" id="MobiDB-lite"/>
    </source>
</evidence>
<dbReference type="EMBL" id="LN714479">
    <property type="protein sequence ID" value="CEL65532.1"/>
    <property type="molecule type" value="Genomic_DNA"/>
</dbReference>
<feature type="region of interest" description="Disordered" evidence="1">
    <location>
        <begin position="261"/>
        <end position="320"/>
    </location>
</feature>
<feature type="region of interest" description="Disordered" evidence="1">
    <location>
        <begin position="43"/>
        <end position="62"/>
    </location>
</feature>
<organism evidence="2">
    <name type="scientific">Neospora caninum (strain Liverpool)</name>
    <dbReference type="NCBI Taxonomy" id="572307"/>
    <lineage>
        <taxon>Eukaryota</taxon>
        <taxon>Sar</taxon>
        <taxon>Alveolata</taxon>
        <taxon>Apicomplexa</taxon>
        <taxon>Conoidasida</taxon>
        <taxon>Coccidia</taxon>
        <taxon>Eucoccidiorida</taxon>
        <taxon>Eimeriorina</taxon>
        <taxon>Sarcocystidae</taxon>
        <taxon>Neospora</taxon>
    </lineage>
</organism>
<sequence length="320" mass="34170">MQHANGHSMAWMASAFKSAQSKMSLVDRLPEGDGGLVKRRKLWKKGEGQQVNGEANEDESSKREAGLLPCIVHSFPGCSSPISGSCSDPFPSSPVSHSSAFPSLSSPQDEVTASGRPSHGHAFTLRTHLNTQQRGILHSSGQRKSELCRSVYNSRNSPCIPSQAETPQCPYVPHTAPPPYVEEPPSDDDSESQAEASPPPRCSGSGVPIAATRQSDLSSWSAVCLGSGAAAGRPSPLFPLSDPVWGLDAASRCLFFPEQRNHQHTEAGGEGITLPRPGEEEGLFPGLTVREVAAENRRLSEEGETKPLRVDEPSSGDEEQ</sequence>
<reference evidence="2" key="1">
    <citation type="journal article" date="2015" name="PLoS ONE">
        <title>Comprehensive Evaluation of Toxoplasma gondii VEG and Neospora caninum LIV Genomes with Tachyzoite Stage Transcriptome and Proteome Defines Novel Transcript Features.</title>
        <authorList>
            <person name="Ramaprasad A."/>
            <person name="Mourier T."/>
            <person name="Naeem R."/>
            <person name="Malas T.B."/>
            <person name="Moussa E."/>
            <person name="Panigrahi A."/>
            <person name="Vermont S.J."/>
            <person name="Otto T.D."/>
            <person name="Wastling J."/>
            <person name="Pain A."/>
        </authorList>
    </citation>
    <scope>NUCLEOTIDE SEQUENCE</scope>
    <source>
        <strain evidence="2">Liverpool</strain>
    </source>
</reference>
<name>A0A0F7UAW3_NEOCL</name>
<feature type="region of interest" description="Disordered" evidence="1">
    <location>
        <begin position="163"/>
        <end position="209"/>
    </location>
</feature>
<feature type="compositionally biased region" description="Basic and acidic residues" evidence="1">
    <location>
        <begin position="292"/>
        <end position="312"/>
    </location>
</feature>
<feature type="region of interest" description="Disordered" evidence="1">
    <location>
        <begin position="86"/>
        <end position="121"/>
    </location>
</feature>
<accession>A0A0F7UAW3</accession>
<proteinExistence type="predicted"/>